<name>A0ACC2FMV8_DALPE</name>
<proteinExistence type="predicted"/>
<evidence type="ECO:0000313" key="2">
    <source>
        <dbReference type="Proteomes" id="UP001157502"/>
    </source>
</evidence>
<comment type="caution">
    <text evidence="1">The sequence shown here is derived from an EMBL/GenBank/DDBJ whole genome shotgun (WGS) entry which is preliminary data.</text>
</comment>
<sequence>MTNDHLKGLFVYCLLCCTQRTDVFGAHGWDTKVAQLLLNEPKNPKCFAEGLRDLTCFWEEDEERAGSADQYSFIYTYQNENSSECNVTAQPAEGSKNLYFCRLSQTQLFAPVDIQVFRDGLLIHNRSLHIEYVFLLDPPSNLTVTQTGSPGQLKARWLPPPPKYIDDSMMYEVSYTVAGSRTEQVAEVRASSELILRGLQPGSRYNVRVRVKLDGVSYNGYWSAWTDPVLMEMMPGDLDPLIVFLALIISLILTLLSLTVLLSHRRFLLDKVWPVIPTPESKFQGLFTVYGGDFEEWLGYSAGDLFLRPAYFYTEEIPAPLEVLSEVGLDSQLCSSPLPPKAQQVLDDGKEEKLKQMDSSTDGWSETPHEHWLMDELRVLHLLPTPQDPQLKSQDAYVTLNAQNHSGPEPLGDVLEETRPLQVLFDSGRTCSDSHSDLGSFQQSSGSGCLSSQSSFEYPNHTWSPKGPGYTYMAVADSGVSMDYSPMSSSKIDFMGKGVAYTNEYRNEIPAHRQPVPFAF</sequence>
<protein>
    <submittedName>
        <fullName evidence="1">Uncharacterized protein</fullName>
    </submittedName>
</protein>
<accession>A0ACC2FMV8</accession>
<dbReference type="Proteomes" id="UP001157502">
    <property type="component" value="Chromosome 25"/>
</dbReference>
<gene>
    <name evidence="1" type="ORF">DPEC_G00281160</name>
</gene>
<reference evidence="1" key="1">
    <citation type="submission" date="2021-05" db="EMBL/GenBank/DDBJ databases">
        <authorList>
            <person name="Pan Q."/>
            <person name="Jouanno E."/>
            <person name="Zahm M."/>
            <person name="Klopp C."/>
            <person name="Cabau C."/>
            <person name="Louis A."/>
            <person name="Berthelot C."/>
            <person name="Parey E."/>
            <person name="Roest Crollius H."/>
            <person name="Montfort J."/>
            <person name="Robinson-Rechavi M."/>
            <person name="Bouchez O."/>
            <person name="Lampietro C."/>
            <person name="Lopez Roques C."/>
            <person name="Donnadieu C."/>
            <person name="Postlethwait J."/>
            <person name="Bobe J."/>
            <person name="Dillon D."/>
            <person name="Chandos A."/>
            <person name="von Hippel F."/>
            <person name="Guiguen Y."/>
        </authorList>
    </citation>
    <scope>NUCLEOTIDE SEQUENCE</scope>
    <source>
        <strain evidence="1">YG-Jan2019</strain>
    </source>
</reference>
<dbReference type="EMBL" id="CM055752">
    <property type="protein sequence ID" value="KAJ7992677.1"/>
    <property type="molecule type" value="Genomic_DNA"/>
</dbReference>
<evidence type="ECO:0000313" key="1">
    <source>
        <dbReference type="EMBL" id="KAJ7992677.1"/>
    </source>
</evidence>
<keyword evidence="2" id="KW-1185">Reference proteome</keyword>
<organism evidence="1 2">
    <name type="scientific">Dallia pectoralis</name>
    <name type="common">Alaska blackfish</name>
    <dbReference type="NCBI Taxonomy" id="75939"/>
    <lineage>
        <taxon>Eukaryota</taxon>
        <taxon>Metazoa</taxon>
        <taxon>Chordata</taxon>
        <taxon>Craniata</taxon>
        <taxon>Vertebrata</taxon>
        <taxon>Euteleostomi</taxon>
        <taxon>Actinopterygii</taxon>
        <taxon>Neopterygii</taxon>
        <taxon>Teleostei</taxon>
        <taxon>Protacanthopterygii</taxon>
        <taxon>Esociformes</taxon>
        <taxon>Umbridae</taxon>
        <taxon>Dallia</taxon>
    </lineage>
</organism>